<comment type="caution">
    <text evidence="8">The sequence shown here is derived from an EMBL/GenBank/DDBJ whole genome shotgun (WGS) entry which is preliminary data.</text>
</comment>
<dbReference type="PANTHER" id="PTHR33991">
    <property type="entry name" value="DNA REPAIR PROTEIN RECO"/>
    <property type="match status" value="1"/>
</dbReference>
<evidence type="ECO:0000256" key="5">
    <source>
        <dbReference type="ARBA" id="ARBA00023204"/>
    </source>
</evidence>
<dbReference type="SUPFAM" id="SSF50249">
    <property type="entry name" value="Nucleic acid-binding proteins"/>
    <property type="match status" value="1"/>
</dbReference>
<accession>A0A2M7THX7</accession>
<protein>
    <recommendedName>
        <fullName evidence="2">DNA repair protein RecO</fullName>
    </recommendedName>
    <alternativeName>
        <fullName evidence="6">Recombination protein O</fullName>
    </alternativeName>
</protein>
<gene>
    <name evidence="8" type="primary">recO</name>
    <name evidence="8" type="ORF">COY32_04415</name>
</gene>
<proteinExistence type="inferred from homology"/>
<dbReference type="Pfam" id="PF11967">
    <property type="entry name" value="RecO_N"/>
    <property type="match status" value="1"/>
</dbReference>
<dbReference type="InterPro" id="IPR042242">
    <property type="entry name" value="RecO_C"/>
</dbReference>
<dbReference type="EMBL" id="PFNL01000117">
    <property type="protein sequence ID" value="PIZ45940.1"/>
    <property type="molecule type" value="Genomic_DNA"/>
</dbReference>
<comment type="similarity">
    <text evidence="1">Belongs to the RecO family.</text>
</comment>
<dbReference type="InterPro" id="IPR022572">
    <property type="entry name" value="DNA_rep/recomb_RecO_N"/>
</dbReference>
<evidence type="ECO:0000313" key="9">
    <source>
        <dbReference type="Proteomes" id="UP000228920"/>
    </source>
</evidence>
<evidence type="ECO:0000256" key="2">
    <source>
        <dbReference type="ARBA" id="ARBA00021310"/>
    </source>
</evidence>
<sequence>MKTISDEAIILRRFPYGEKDIIFVLFTKYQGKKRVIAKGVRSITSRRGGHLDLFNIISLSMREGSGMDLITEATTLHTLSEVKNNKNLLYVGYYVAELLELMLSDEVVESHVFNETVRLLCEINKTKTYVGSQLRSYERYLLSNGGFWSDEIHGTSIPEGEVKRKEFFQSLIEEVADKRLKTKQWVD</sequence>
<dbReference type="InterPro" id="IPR003717">
    <property type="entry name" value="RecO"/>
</dbReference>
<reference evidence="9" key="1">
    <citation type="submission" date="2017-09" db="EMBL/GenBank/DDBJ databases">
        <title>Depth-based differentiation of microbial function through sediment-hosted aquifers and enrichment of novel symbionts in the deep terrestrial subsurface.</title>
        <authorList>
            <person name="Probst A.J."/>
            <person name="Ladd B."/>
            <person name="Jarett J.K."/>
            <person name="Geller-Mcgrath D.E."/>
            <person name="Sieber C.M.K."/>
            <person name="Emerson J.B."/>
            <person name="Anantharaman K."/>
            <person name="Thomas B.C."/>
            <person name="Malmstrom R."/>
            <person name="Stieglmeier M."/>
            <person name="Klingl A."/>
            <person name="Woyke T."/>
            <person name="Ryan C.M."/>
            <person name="Banfield J.F."/>
        </authorList>
    </citation>
    <scope>NUCLEOTIDE SEQUENCE [LARGE SCALE GENOMIC DNA]</scope>
</reference>
<feature type="domain" description="DNA replication/recombination mediator RecO N-terminal" evidence="7">
    <location>
        <begin position="1"/>
        <end position="77"/>
    </location>
</feature>
<keyword evidence="4" id="KW-0233">DNA recombination</keyword>
<evidence type="ECO:0000256" key="3">
    <source>
        <dbReference type="ARBA" id="ARBA00022763"/>
    </source>
</evidence>
<keyword evidence="5" id="KW-0234">DNA repair</keyword>
<dbReference type="GO" id="GO:0006302">
    <property type="term" value="P:double-strand break repair"/>
    <property type="evidence" value="ECO:0007669"/>
    <property type="project" value="TreeGrafter"/>
</dbReference>
<evidence type="ECO:0000256" key="6">
    <source>
        <dbReference type="ARBA" id="ARBA00033409"/>
    </source>
</evidence>
<evidence type="ECO:0000256" key="1">
    <source>
        <dbReference type="ARBA" id="ARBA00007452"/>
    </source>
</evidence>
<dbReference type="GO" id="GO:0006310">
    <property type="term" value="P:DNA recombination"/>
    <property type="evidence" value="ECO:0007669"/>
    <property type="project" value="UniProtKB-KW"/>
</dbReference>
<evidence type="ECO:0000313" key="8">
    <source>
        <dbReference type="EMBL" id="PIZ45940.1"/>
    </source>
</evidence>
<dbReference type="InterPro" id="IPR012340">
    <property type="entry name" value="NA-bd_OB-fold"/>
</dbReference>
<keyword evidence="3" id="KW-0227">DNA damage</keyword>
<evidence type="ECO:0000259" key="7">
    <source>
        <dbReference type="Pfam" id="PF11967"/>
    </source>
</evidence>
<dbReference type="AlphaFoldDB" id="A0A2M7THX7"/>
<dbReference type="Gene3D" id="1.20.1440.120">
    <property type="entry name" value="Recombination protein O, C-terminal domain"/>
    <property type="match status" value="1"/>
</dbReference>
<dbReference type="PANTHER" id="PTHR33991:SF1">
    <property type="entry name" value="DNA REPAIR PROTEIN RECO"/>
    <property type="match status" value="1"/>
</dbReference>
<dbReference type="Gene3D" id="2.40.50.140">
    <property type="entry name" value="Nucleic acid-binding proteins"/>
    <property type="match status" value="1"/>
</dbReference>
<dbReference type="GO" id="GO:0043590">
    <property type="term" value="C:bacterial nucleoid"/>
    <property type="evidence" value="ECO:0007669"/>
    <property type="project" value="TreeGrafter"/>
</dbReference>
<dbReference type="NCBIfam" id="TIGR00613">
    <property type="entry name" value="reco"/>
    <property type="match status" value="1"/>
</dbReference>
<name>A0A2M7THX7_UNCKA</name>
<organism evidence="8 9">
    <name type="scientific">candidate division WWE3 bacterium CG_4_10_14_0_2_um_filter_41_14</name>
    <dbReference type="NCBI Taxonomy" id="1975072"/>
    <lineage>
        <taxon>Bacteria</taxon>
        <taxon>Katanobacteria</taxon>
    </lineage>
</organism>
<evidence type="ECO:0000256" key="4">
    <source>
        <dbReference type="ARBA" id="ARBA00023172"/>
    </source>
</evidence>
<dbReference type="Proteomes" id="UP000228920">
    <property type="component" value="Unassembled WGS sequence"/>
</dbReference>